<dbReference type="GO" id="GO:1902600">
    <property type="term" value="P:proton transmembrane transport"/>
    <property type="evidence" value="ECO:0007669"/>
    <property type="project" value="TreeGrafter"/>
</dbReference>
<keyword evidence="9" id="KW-0106">Calcium</keyword>
<proteinExistence type="inferred from homology"/>
<dbReference type="GO" id="GO:0046872">
    <property type="term" value="F:metal ion binding"/>
    <property type="evidence" value="ECO:0007669"/>
    <property type="project" value="UniProtKB-KW"/>
</dbReference>
<protein>
    <recommendedName>
        <fullName evidence="3">P-type Ca(2+) transporter</fullName>
        <ecNumber evidence="3">7.2.2.10</ecNumber>
    </recommendedName>
</protein>
<keyword evidence="4" id="KW-1003">Cell membrane</keyword>
<dbReference type="RefSeq" id="WP_079495921.1">
    <property type="nucleotide sequence ID" value="NZ_FUZT01000025.1"/>
</dbReference>
<feature type="transmembrane region" description="Helical" evidence="16">
    <location>
        <begin position="56"/>
        <end position="74"/>
    </location>
</feature>
<dbReference type="OrthoDB" id="9760364at2"/>
<keyword evidence="7" id="KW-0479">Metal-binding</keyword>
<dbReference type="EMBL" id="FUZT01000025">
    <property type="protein sequence ID" value="SKC91623.1"/>
    <property type="molecule type" value="Genomic_DNA"/>
</dbReference>
<dbReference type="CDD" id="cd02089">
    <property type="entry name" value="P-type_ATPase_Ca_prok"/>
    <property type="match status" value="1"/>
</dbReference>
<dbReference type="InterPro" id="IPR023298">
    <property type="entry name" value="ATPase_P-typ_TM_dom_sf"/>
</dbReference>
<keyword evidence="12" id="KW-1278">Translocase</keyword>
<feature type="transmembrane region" description="Helical" evidence="16">
    <location>
        <begin position="855"/>
        <end position="872"/>
    </location>
</feature>
<dbReference type="NCBIfam" id="TIGR01517">
    <property type="entry name" value="ATPase-IIB_Ca"/>
    <property type="match status" value="1"/>
</dbReference>
<feature type="transmembrane region" description="Helical" evidence="16">
    <location>
        <begin position="244"/>
        <end position="262"/>
    </location>
</feature>
<evidence type="ECO:0000256" key="6">
    <source>
        <dbReference type="ARBA" id="ARBA00022692"/>
    </source>
</evidence>
<dbReference type="SFLD" id="SFLDF00027">
    <property type="entry name" value="p-type_atpase"/>
    <property type="match status" value="1"/>
</dbReference>
<dbReference type="Pfam" id="PF13246">
    <property type="entry name" value="Cation_ATPase"/>
    <property type="match status" value="1"/>
</dbReference>
<evidence type="ECO:0000256" key="15">
    <source>
        <dbReference type="ARBA" id="ARBA00048694"/>
    </source>
</evidence>
<dbReference type="NCBIfam" id="TIGR01116">
    <property type="entry name" value="ATPase-IIA1_Ca"/>
    <property type="match status" value="1"/>
</dbReference>
<feature type="transmembrane region" description="Helical" evidence="16">
    <location>
        <begin position="823"/>
        <end position="843"/>
    </location>
</feature>
<dbReference type="InterPro" id="IPR008250">
    <property type="entry name" value="ATPase_P-typ_transduc_dom_A_sf"/>
</dbReference>
<evidence type="ECO:0000256" key="9">
    <source>
        <dbReference type="ARBA" id="ARBA00022837"/>
    </source>
</evidence>
<dbReference type="EC" id="7.2.2.10" evidence="3"/>
<evidence type="ECO:0000313" key="19">
    <source>
        <dbReference type="Proteomes" id="UP000190285"/>
    </source>
</evidence>
<dbReference type="InterPro" id="IPR023214">
    <property type="entry name" value="HAD_sf"/>
</dbReference>
<dbReference type="SUPFAM" id="SSF81660">
    <property type="entry name" value="Metal cation-transporting ATPase, ATP-binding domain N"/>
    <property type="match status" value="1"/>
</dbReference>
<dbReference type="SUPFAM" id="SSF81653">
    <property type="entry name" value="Calcium ATPase, transduction domain A"/>
    <property type="match status" value="1"/>
</dbReference>
<comment type="subcellular location">
    <subcellularLocation>
        <location evidence="1">Cell membrane</location>
        <topology evidence="1">Multi-pass membrane protein</topology>
    </subcellularLocation>
</comment>
<keyword evidence="5" id="KW-0109">Calcium transport</keyword>
<dbReference type="GO" id="GO:0030007">
    <property type="term" value="P:intracellular potassium ion homeostasis"/>
    <property type="evidence" value="ECO:0007669"/>
    <property type="project" value="TreeGrafter"/>
</dbReference>
<dbReference type="InterPro" id="IPR036412">
    <property type="entry name" value="HAD-like_sf"/>
</dbReference>
<dbReference type="InterPro" id="IPR023299">
    <property type="entry name" value="ATPase_P-typ_cyto_dom_N"/>
</dbReference>
<dbReference type="GO" id="GO:0005886">
    <property type="term" value="C:plasma membrane"/>
    <property type="evidence" value="ECO:0007669"/>
    <property type="project" value="UniProtKB-SubCell"/>
</dbReference>
<evidence type="ECO:0000256" key="11">
    <source>
        <dbReference type="ARBA" id="ARBA00022842"/>
    </source>
</evidence>
<keyword evidence="11" id="KW-0460">Magnesium</keyword>
<dbReference type="Gene3D" id="3.40.1110.10">
    <property type="entry name" value="Calcium-transporting ATPase, cytoplasmic domain N"/>
    <property type="match status" value="1"/>
</dbReference>
<evidence type="ECO:0000313" key="18">
    <source>
        <dbReference type="EMBL" id="SKC91623.1"/>
    </source>
</evidence>
<keyword evidence="13 16" id="KW-1133">Transmembrane helix</keyword>
<dbReference type="GO" id="GO:0006883">
    <property type="term" value="P:intracellular sodium ion homeostasis"/>
    <property type="evidence" value="ECO:0007669"/>
    <property type="project" value="TreeGrafter"/>
</dbReference>
<keyword evidence="14 16" id="KW-0472">Membrane</keyword>
<comment type="catalytic activity">
    <reaction evidence="15">
        <text>Ca(2+)(in) + ATP + H2O = Ca(2+)(out) + ADP + phosphate + H(+)</text>
        <dbReference type="Rhea" id="RHEA:18105"/>
        <dbReference type="ChEBI" id="CHEBI:15377"/>
        <dbReference type="ChEBI" id="CHEBI:15378"/>
        <dbReference type="ChEBI" id="CHEBI:29108"/>
        <dbReference type="ChEBI" id="CHEBI:30616"/>
        <dbReference type="ChEBI" id="CHEBI:43474"/>
        <dbReference type="ChEBI" id="CHEBI:456216"/>
        <dbReference type="EC" id="7.2.2.10"/>
    </reaction>
</comment>
<dbReference type="STRING" id="36842.SAMN02194393_05357"/>
<dbReference type="SUPFAM" id="SSF81665">
    <property type="entry name" value="Calcium ATPase, transmembrane domain M"/>
    <property type="match status" value="1"/>
</dbReference>
<dbReference type="InterPro" id="IPR050510">
    <property type="entry name" value="Cation_transp_ATPase_P-type"/>
</dbReference>
<keyword evidence="5" id="KW-0813">Transport</keyword>
<gene>
    <name evidence="18" type="ORF">SAMN02194393_05357</name>
</gene>
<reference evidence="18 19" key="1">
    <citation type="submission" date="2017-02" db="EMBL/GenBank/DDBJ databases">
        <authorList>
            <person name="Peterson S.W."/>
        </authorList>
    </citation>
    <scope>NUCLEOTIDE SEQUENCE [LARGE SCALE GENOMIC DNA]</scope>
    <source>
        <strain evidence="18 19">M1</strain>
    </source>
</reference>
<dbReference type="GO" id="GO:0005391">
    <property type="term" value="F:P-type sodium:potassium-exchanging transporter activity"/>
    <property type="evidence" value="ECO:0007669"/>
    <property type="project" value="TreeGrafter"/>
</dbReference>
<dbReference type="GO" id="GO:0036376">
    <property type="term" value="P:sodium ion export across plasma membrane"/>
    <property type="evidence" value="ECO:0007669"/>
    <property type="project" value="TreeGrafter"/>
</dbReference>
<dbReference type="Pfam" id="PF00689">
    <property type="entry name" value="Cation_ATPase_C"/>
    <property type="match status" value="1"/>
</dbReference>
<dbReference type="AlphaFoldDB" id="A0A1T5MUB6"/>
<evidence type="ECO:0000256" key="2">
    <source>
        <dbReference type="ARBA" id="ARBA00005675"/>
    </source>
</evidence>
<dbReference type="PRINTS" id="PR00120">
    <property type="entry name" value="HATPASE"/>
</dbReference>
<feature type="transmembrane region" description="Helical" evidence="16">
    <location>
        <begin position="683"/>
        <end position="704"/>
    </location>
</feature>
<dbReference type="InterPro" id="IPR004014">
    <property type="entry name" value="ATPase_P-typ_cation-transptr_N"/>
</dbReference>
<accession>A0A1T5MUB6</accession>
<dbReference type="GO" id="GO:0005388">
    <property type="term" value="F:P-type calcium transporter activity"/>
    <property type="evidence" value="ECO:0007669"/>
    <property type="project" value="UniProtKB-EC"/>
</dbReference>
<dbReference type="PROSITE" id="PS00154">
    <property type="entry name" value="ATPASE_E1_E2"/>
    <property type="match status" value="1"/>
</dbReference>
<dbReference type="FunFam" id="3.40.50.1000:FF:000028">
    <property type="entry name" value="Calcium-transporting P-type ATPase, putative"/>
    <property type="match status" value="1"/>
</dbReference>
<dbReference type="Gene3D" id="2.70.150.10">
    <property type="entry name" value="Calcium-transporting ATPase, cytoplasmic transduction domain A"/>
    <property type="match status" value="1"/>
</dbReference>
<evidence type="ECO:0000259" key="17">
    <source>
        <dbReference type="SMART" id="SM00831"/>
    </source>
</evidence>
<dbReference type="SFLD" id="SFLDG00002">
    <property type="entry name" value="C1.7:_P-type_atpase_like"/>
    <property type="match status" value="1"/>
</dbReference>
<evidence type="ECO:0000256" key="5">
    <source>
        <dbReference type="ARBA" id="ARBA00022568"/>
    </source>
</evidence>
<keyword evidence="10" id="KW-0067">ATP-binding</keyword>
<dbReference type="Pfam" id="PF00690">
    <property type="entry name" value="Cation_ATPase_N"/>
    <property type="match status" value="1"/>
</dbReference>
<feature type="transmembrane region" description="Helical" evidence="16">
    <location>
        <begin position="756"/>
        <end position="779"/>
    </location>
</feature>
<evidence type="ECO:0000256" key="1">
    <source>
        <dbReference type="ARBA" id="ARBA00004651"/>
    </source>
</evidence>
<dbReference type="Gene3D" id="1.20.1110.10">
    <property type="entry name" value="Calcium-transporting ATPase, transmembrane domain"/>
    <property type="match status" value="1"/>
</dbReference>
<dbReference type="GO" id="GO:0016887">
    <property type="term" value="F:ATP hydrolysis activity"/>
    <property type="evidence" value="ECO:0007669"/>
    <property type="project" value="InterPro"/>
</dbReference>
<keyword evidence="6 16" id="KW-0812">Transmembrane</keyword>
<evidence type="ECO:0000256" key="7">
    <source>
        <dbReference type="ARBA" id="ARBA00022723"/>
    </source>
</evidence>
<dbReference type="InterPro" id="IPR059000">
    <property type="entry name" value="ATPase_P-type_domA"/>
</dbReference>
<dbReference type="Pfam" id="PF00122">
    <property type="entry name" value="E1-E2_ATPase"/>
    <property type="match status" value="1"/>
</dbReference>
<dbReference type="NCBIfam" id="TIGR01494">
    <property type="entry name" value="ATPase_P-type"/>
    <property type="match status" value="4"/>
</dbReference>
<keyword evidence="8" id="KW-0547">Nucleotide-binding</keyword>
<organism evidence="18 19">
    <name type="scientific">Maledivibacter halophilus</name>
    <dbReference type="NCBI Taxonomy" id="36842"/>
    <lineage>
        <taxon>Bacteria</taxon>
        <taxon>Bacillati</taxon>
        <taxon>Bacillota</taxon>
        <taxon>Clostridia</taxon>
        <taxon>Peptostreptococcales</taxon>
        <taxon>Caminicellaceae</taxon>
        <taxon>Maledivibacter</taxon>
    </lineage>
</organism>
<dbReference type="GO" id="GO:0005524">
    <property type="term" value="F:ATP binding"/>
    <property type="evidence" value="ECO:0007669"/>
    <property type="project" value="UniProtKB-KW"/>
</dbReference>
<dbReference type="Proteomes" id="UP000190285">
    <property type="component" value="Unassembled WGS sequence"/>
</dbReference>
<dbReference type="InterPro" id="IPR001757">
    <property type="entry name" value="P_typ_ATPase"/>
</dbReference>
<evidence type="ECO:0000256" key="3">
    <source>
        <dbReference type="ARBA" id="ARBA00012790"/>
    </source>
</evidence>
<dbReference type="SUPFAM" id="SSF56784">
    <property type="entry name" value="HAD-like"/>
    <property type="match status" value="1"/>
</dbReference>
<evidence type="ECO:0000256" key="8">
    <source>
        <dbReference type="ARBA" id="ARBA00022741"/>
    </source>
</evidence>
<keyword evidence="19" id="KW-1185">Reference proteome</keyword>
<feature type="transmembrane region" description="Helical" evidence="16">
    <location>
        <begin position="274"/>
        <end position="296"/>
    </location>
</feature>
<evidence type="ECO:0000256" key="13">
    <source>
        <dbReference type="ARBA" id="ARBA00022989"/>
    </source>
</evidence>
<dbReference type="PRINTS" id="PR00119">
    <property type="entry name" value="CATATPASE"/>
</dbReference>
<dbReference type="SFLD" id="SFLDS00003">
    <property type="entry name" value="Haloacid_Dehalogenase"/>
    <property type="match status" value="1"/>
</dbReference>
<evidence type="ECO:0000256" key="14">
    <source>
        <dbReference type="ARBA" id="ARBA00023136"/>
    </source>
</evidence>
<dbReference type="InterPro" id="IPR006408">
    <property type="entry name" value="P-type_ATPase_IIB"/>
</dbReference>
<dbReference type="Gene3D" id="3.40.50.1000">
    <property type="entry name" value="HAD superfamily/HAD-like"/>
    <property type="match status" value="1"/>
</dbReference>
<dbReference type="InterPro" id="IPR005782">
    <property type="entry name" value="P-type_ATPase_IIA"/>
</dbReference>
<name>A0A1T5MUB6_9FIRM</name>
<sequence>MGYHNKSVEETLLDFNTDPLKGLDIEEVKNRRNKYGENSLEEKESKTVLNMIIDQFKDILIIILIIAAIISIALGEIIDGAFIIIIVILNAVLGVIQENKASNALKALQEMSAPASKVLRDGKLQKIASSQLVPGDIVVLEAGDYVPADIRLIESVNLKIEEAALTGESVSVEKQWDVIVDEDLALGDRGNMAFMSTIVTYGRGKGIVTETGMKTEIGNIATMLNEVKAEPTPLQKKLAQFGKILGIICLTVCVIIFIMGILRNEDLLEIFMTAVSLAVAAIPEGLPAVVTVVLALGMQRMVKKNAIVKKLEAVETLGSTTVICTDKTGTLTQNKMVVTKVFDGSNIWDVSGAGYSTIGQLICEKGECTSDTLERIMQVSVLCNDAKLIKEKEEIIGDPTEGALVVLGAKGGYPQDELNKNYPRIDEYPFDSERKLMSTIHKRKTDYIMYTKGAPDVILSKCSKISVNGEIKPLTNEYIEKINKANNKFANKALRVLGFANKIVSEGTDIKQEENDLVFLGLTGMIDPPREEAKEAVKLCKRAGIRVVMITGDHKITASAIARDIGIIDDQLEAMSGSEIDNYSEEEFKEKVKNINVFARVSPEHKVKIVRAIRSNGDIAAMTGDGVNDAPALKQADIGIAMGITGTDVAKEAADMVLTDDNFASIVDAVEEGRVIFNNIRKFVGFLLSCNFGELLLIFLSMLLGWGSPLVPVQILWINLITDSFPAFALGIEAKEKGVMDQKPRPPDEPIADKKMIVSIAFQSAALAAAGLISFWVGSRSGDRLTGQTYCFITVIIGELLRAYSARSETSFLFKVKVFSNKYLNYSILLAGILLFTVVYVPFLQPIFKTTTVSMTGLGLTMAFGLLPLFAGEISKTFKNRY</sequence>
<dbReference type="InterPro" id="IPR044492">
    <property type="entry name" value="P_typ_ATPase_HD_dom"/>
</dbReference>
<dbReference type="PANTHER" id="PTHR43294">
    <property type="entry name" value="SODIUM/POTASSIUM-TRANSPORTING ATPASE SUBUNIT ALPHA"/>
    <property type="match status" value="1"/>
</dbReference>
<keyword evidence="5" id="KW-0406">Ion transport</keyword>
<feature type="domain" description="Cation-transporting P-type ATPase N-terminal" evidence="17">
    <location>
        <begin position="2"/>
        <end position="76"/>
    </location>
</feature>
<evidence type="ECO:0000256" key="10">
    <source>
        <dbReference type="ARBA" id="ARBA00022840"/>
    </source>
</evidence>
<comment type="similarity">
    <text evidence="2">Belongs to the cation transport ATPase (P-type) (TC 3.A.3) family. Type IIA subfamily.</text>
</comment>
<dbReference type="FunFam" id="2.70.150.10:FF:000016">
    <property type="entry name" value="Calcium-transporting P-type ATPase putative"/>
    <property type="match status" value="1"/>
</dbReference>
<evidence type="ECO:0000256" key="16">
    <source>
        <dbReference type="SAM" id="Phobius"/>
    </source>
</evidence>
<dbReference type="InterPro" id="IPR006068">
    <property type="entry name" value="ATPase_P-typ_cation-transptr_C"/>
</dbReference>
<dbReference type="InterPro" id="IPR018303">
    <property type="entry name" value="ATPase_P-typ_P_site"/>
</dbReference>
<dbReference type="GO" id="GO:1990573">
    <property type="term" value="P:potassium ion import across plasma membrane"/>
    <property type="evidence" value="ECO:0007669"/>
    <property type="project" value="TreeGrafter"/>
</dbReference>
<evidence type="ECO:0000256" key="4">
    <source>
        <dbReference type="ARBA" id="ARBA00022475"/>
    </source>
</evidence>
<dbReference type="SMART" id="SM00831">
    <property type="entry name" value="Cation_ATPase_N"/>
    <property type="match status" value="1"/>
</dbReference>
<evidence type="ECO:0000256" key="12">
    <source>
        <dbReference type="ARBA" id="ARBA00022967"/>
    </source>
</evidence>
<dbReference type="PANTHER" id="PTHR43294:SF21">
    <property type="entry name" value="CATION TRANSPORTING ATPASE"/>
    <property type="match status" value="1"/>
</dbReference>